<comment type="caution">
    <text evidence="3">The sequence shown here is derived from an EMBL/GenBank/DDBJ whole genome shotgun (WGS) entry which is preliminary data.</text>
</comment>
<accession>A0ABV2QV89</accession>
<keyword evidence="2" id="KW-0732">Signal</keyword>
<sequence>MKNLLCSTAACAMLAFFGSTAFAAEDPAIQPKPYEALTVTYDTTGTDDAELKALVETLKVAISTGDVATLKASAAPEVKIYSPMIGFPDATPAEALPDPEKRPGDERLDSAATMSSTGDVDYSREDLDGLVVDLFGNALDSGTIGHSKTARGAICSPAEPIFDRDKALAIAEAAGVPAGNLWILSEDTEFHEKPTETSSVLVKLPAGTIVPFIEGSVDGEDGTADWYSVALPSGKIGYSTNDISLGFQATSVCYGKVEGKWMVTAVVVPGL</sequence>
<evidence type="ECO:0000256" key="1">
    <source>
        <dbReference type="SAM" id="MobiDB-lite"/>
    </source>
</evidence>
<organism evidence="3 4">
    <name type="scientific">Kaistia defluvii</name>
    <dbReference type="NCBI Taxonomy" id="410841"/>
    <lineage>
        <taxon>Bacteria</taxon>
        <taxon>Pseudomonadati</taxon>
        <taxon>Pseudomonadota</taxon>
        <taxon>Alphaproteobacteria</taxon>
        <taxon>Hyphomicrobiales</taxon>
        <taxon>Kaistiaceae</taxon>
        <taxon>Kaistia</taxon>
    </lineage>
</organism>
<protein>
    <submittedName>
        <fullName evidence="3">Uncharacterized protein</fullName>
    </submittedName>
</protein>
<dbReference type="EMBL" id="JBEPSM010000001">
    <property type="protein sequence ID" value="MET4632798.1"/>
    <property type="molecule type" value="Genomic_DNA"/>
</dbReference>
<feature type="signal peptide" evidence="2">
    <location>
        <begin position="1"/>
        <end position="23"/>
    </location>
</feature>
<feature type="chain" id="PRO_5045335497" evidence="2">
    <location>
        <begin position="24"/>
        <end position="271"/>
    </location>
</feature>
<gene>
    <name evidence="3" type="ORF">ABIE08_000711</name>
</gene>
<feature type="compositionally biased region" description="Basic and acidic residues" evidence="1">
    <location>
        <begin position="98"/>
        <end position="109"/>
    </location>
</feature>
<dbReference type="Proteomes" id="UP001549321">
    <property type="component" value="Unassembled WGS sequence"/>
</dbReference>
<name>A0ABV2QV89_9HYPH</name>
<keyword evidence="4" id="KW-1185">Reference proteome</keyword>
<evidence type="ECO:0000313" key="3">
    <source>
        <dbReference type="EMBL" id="MET4632798.1"/>
    </source>
</evidence>
<feature type="region of interest" description="Disordered" evidence="1">
    <location>
        <begin position="91"/>
        <end position="119"/>
    </location>
</feature>
<dbReference type="RefSeq" id="WP_354548808.1">
    <property type="nucleotide sequence ID" value="NZ_JBEPSM010000001.1"/>
</dbReference>
<dbReference type="Gene3D" id="2.30.30.40">
    <property type="entry name" value="SH3 Domains"/>
    <property type="match status" value="1"/>
</dbReference>
<evidence type="ECO:0000313" key="4">
    <source>
        <dbReference type="Proteomes" id="UP001549321"/>
    </source>
</evidence>
<proteinExistence type="predicted"/>
<reference evidence="3 4" key="1">
    <citation type="submission" date="2024-06" db="EMBL/GenBank/DDBJ databases">
        <title>Sorghum-associated microbial communities from plants grown in Nebraska, USA.</title>
        <authorList>
            <person name="Schachtman D."/>
        </authorList>
    </citation>
    <scope>NUCLEOTIDE SEQUENCE [LARGE SCALE GENOMIC DNA]</scope>
    <source>
        <strain evidence="3 4">3207</strain>
    </source>
</reference>
<evidence type="ECO:0000256" key="2">
    <source>
        <dbReference type="SAM" id="SignalP"/>
    </source>
</evidence>